<protein>
    <submittedName>
        <fullName evidence="2">Uncharacterized protein</fullName>
    </submittedName>
</protein>
<comment type="caution">
    <text evidence="2">The sequence shown here is derived from an EMBL/GenBank/DDBJ whole genome shotgun (WGS) entry which is preliminary data.</text>
</comment>
<sequence>MALAERIFAPIAHIRGKFKPQKMEMAHDGVMQPLKAPQPIRHTASQSPPNNLTIPCPDPTAEERARDVHQMRGQKLARLEDWEKLTDEIVQADAGRVKTPGGMPVAEILAFGARNDVVSAAEHALMNGRPAHDAPLMAGIEALEHVLSEHPENPILASIVALAHVDLGWAWRGTAWKIDVPARNLEAFSAHFDRAASILSDFDAAALDLAAGRGGAMCAVRRAHRNHAPGRAPFRNLDRTRSQERTGLPHLWCPDAPALERHL</sequence>
<reference evidence="2 3" key="1">
    <citation type="submission" date="2024-08" db="EMBL/GenBank/DDBJ databases">
        <title>Tateyamaria sp. nov., isolated from marine algae.</title>
        <authorList>
            <person name="Choi B.J."/>
            <person name="Kim J.M."/>
            <person name="Lee J.K."/>
            <person name="Choi D.G."/>
            <person name="Bayburt H."/>
            <person name="Baek J.H."/>
            <person name="Han D.M."/>
            <person name="Jeon C.O."/>
        </authorList>
    </citation>
    <scope>NUCLEOTIDE SEQUENCE [LARGE SCALE GENOMIC DNA]</scope>
    <source>
        <strain evidence="2 3">KMU-156</strain>
    </source>
</reference>
<accession>A0ABW8V060</accession>
<feature type="compositionally biased region" description="Polar residues" evidence="1">
    <location>
        <begin position="43"/>
        <end position="53"/>
    </location>
</feature>
<evidence type="ECO:0000313" key="2">
    <source>
        <dbReference type="EMBL" id="MFL4470778.1"/>
    </source>
</evidence>
<dbReference type="EMBL" id="JBHDIY010000002">
    <property type="protein sequence ID" value="MFL4470778.1"/>
    <property type="molecule type" value="Genomic_DNA"/>
</dbReference>
<dbReference type="Proteomes" id="UP001627408">
    <property type="component" value="Unassembled WGS sequence"/>
</dbReference>
<name>A0ABW8V060_9RHOB</name>
<keyword evidence="3" id="KW-1185">Reference proteome</keyword>
<proteinExistence type="predicted"/>
<evidence type="ECO:0000256" key="1">
    <source>
        <dbReference type="SAM" id="MobiDB-lite"/>
    </source>
</evidence>
<evidence type="ECO:0000313" key="3">
    <source>
        <dbReference type="Proteomes" id="UP001627408"/>
    </source>
</evidence>
<organism evidence="2 3">
    <name type="scientific">Tateyamaria armeniaca</name>
    <dbReference type="NCBI Taxonomy" id="2518930"/>
    <lineage>
        <taxon>Bacteria</taxon>
        <taxon>Pseudomonadati</taxon>
        <taxon>Pseudomonadota</taxon>
        <taxon>Alphaproteobacteria</taxon>
        <taxon>Rhodobacterales</taxon>
        <taxon>Roseobacteraceae</taxon>
        <taxon>Tateyamaria</taxon>
    </lineage>
</organism>
<gene>
    <name evidence="2" type="ORF">ACERZ8_13130</name>
</gene>
<feature type="region of interest" description="Disordered" evidence="1">
    <location>
        <begin position="40"/>
        <end position="59"/>
    </location>
</feature>
<dbReference type="RefSeq" id="WP_407592622.1">
    <property type="nucleotide sequence ID" value="NZ_JBHDIY010000002.1"/>
</dbReference>